<dbReference type="SUPFAM" id="SSF56672">
    <property type="entry name" value="DNA/RNA polymerases"/>
    <property type="match status" value="1"/>
</dbReference>
<keyword evidence="2" id="KW-1185">Reference proteome</keyword>
<dbReference type="PANTHER" id="PTHR33050:SF7">
    <property type="entry name" value="RIBONUCLEASE H"/>
    <property type="match status" value="1"/>
</dbReference>
<dbReference type="CDD" id="cd09275">
    <property type="entry name" value="RNase_HI_RT_DIRS1"/>
    <property type="match status" value="1"/>
</dbReference>
<dbReference type="eggNOG" id="ENOG502RE6Z">
    <property type="taxonomic scope" value="Eukaryota"/>
</dbReference>
<protein>
    <recommendedName>
        <fullName evidence="3">RNase H type-1 domain-containing protein</fullName>
    </recommendedName>
</protein>
<dbReference type="EMBL" id="ANIZ01000650">
    <property type="protein sequence ID" value="ETI53698.1"/>
    <property type="molecule type" value="Genomic_DNA"/>
</dbReference>
<name>V9FSD3_PHYNI</name>
<dbReference type="Proteomes" id="UP000018721">
    <property type="component" value="Unassembled WGS sequence"/>
</dbReference>
<gene>
    <name evidence="1" type="ORF">F443_03409</name>
</gene>
<sequence>MRRILAIRCKGVNKPLQLALSDLARRSALSLSEFVELVRGQTTSDYRQNKNMVPTVLGNVCKGYRHLDLLQKIVQEGVEVKLKMSPPRQSVRPPNHGSARDRLNILRKNIRKEQDAWRCLVLDADLLEQWPEIIISPFGVVDKGGEDSKVSGRTIHDLSYPEGASINDFTDQDSINKPDFAHCDAVSREILRAKQQIPSAKIAVMAGDVATAFRNINIHSNSVYLVAGRIAEEGAIVIELSAPFGWTGSPVFYEIFVGAITHVHGSHTNALSPKGFFAYHWVDDHINVTPDVGPSCSETDRSLRYAMVSVLGADAINTEKFTNWSTRRRGLGLEFDSEAGQVALPEPKIQKARRIVGCAYSAKLLSRKEYRSLLGSLRHVATCVRAARPLLQRLRERESHLHRFQHVTVSDDMKADLLWWWLILHAPQLNGVSLEFFNTLPPPDIVIEMDASDYGLCALDPAAKEALTHAFTVPERQLILEFNRGVRNGFDINYRELLSCAFAVHAWGTRWSQQSLSHSRPLHVHFRIDNASAVEWQNKLASQNPRAQVIIRLLSWWETSFRLRFSASHIAGINNVRADAGSRSPADPSFAALFASLNAGWLQVSPQVDVQGLTNIWQRISEHTPLPTPPSINTDVH</sequence>
<organism evidence="1 2">
    <name type="scientific">Phytophthora nicotianae P1569</name>
    <dbReference type="NCBI Taxonomy" id="1317065"/>
    <lineage>
        <taxon>Eukaryota</taxon>
        <taxon>Sar</taxon>
        <taxon>Stramenopiles</taxon>
        <taxon>Oomycota</taxon>
        <taxon>Peronosporomycetes</taxon>
        <taxon>Peronosporales</taxon>
        <taxon>Peronosporaceae</taxon>
        <taxon>Phytophthora</taxon>
    </lineage>
</organism>
<dbReference type="OrthoDB" id="126027at2759"/>
<dbReference type="PANTHER" id="PTHR33050">
    <property type="entry name" value="REVERSE TRANSCRIPTASE DOMAIN-CONTAINING PROTEIN"/>
    <property type="match status" value="1"/>
</dbReference>
<dbReference type="HOGENOM" id="CLU_024292_1_0_1"/>
<dbReference type="InterPro" id="IPR052055">
    <property type="entry name" value="Hepadnavirus_pol/RT"/>
</dbReference>
<evidence type="ECO:0000313" key="2">
    <source>
        <dbReference type="Proteomes" id="UP000018721"/>
    </source>
</evidence>
<evidence type="ECO:0008006" key="3">
    <source>
        <dbReference type="Google" id="ProtNLM"/>
    </source>
</evidence>
<dbReference type="AlphaFoldDB" id="V9FSD3"/>
<accession>V9FSD3</accession>
<proteinExistence type="predicted"/>
<evidence type="ECO:0000313" key="1">
    <source>
        <dbReference type="EMBL" id="ETI53698.1"/>
    </source>
</evidence>
<comment type="caution">
    <text evidence="1">The sequence shown here is derived from an EMBL/GenBank/DDBJ whole genome shotgun (WGS) entry which is preliminary data.</text>
</comment>
<dbReference type="InterPro" id="IPR043502">
    <property type="entry name" value="DNA/RNA_pol_sf"/>
</dbReference>
<reference evidence="1 2" key="1">
    <citation type="submission" date="2013-11" db="EMBL/GenBank/DDBJ databases">
        <title>The Genome Sequence of Phytophthora parasitica P1569.</title>
        <authorList>
            <consortium name="The Broad Institute Genomics Platform"/>
            <person name="Russ C."/>
            <person name="Tyler B."/>
            <person name="Panabieres F."/>
            <person name="Shan W."/>
            <person name="Tripathy S."/>
            <person name="Grunwald N."/>
            <person name="Machado M."/>
            <person name="Johnson C.S."/>
            <person name="Arredondo F."/>
            <person name="Hong C."/>
            <person name="Coffey M."/>
            <person name="Young S.K."/>
            <person name="Zeng Q."/>
            <person name="Gargeya S."/>
            <person name="Fitzgerald M."/>
            <person name="Abouelleil A."/>
            <person name="Alvarado L."/>
            <person name="Chapman S.B."/>
            <person name="Gainer-Dewar J."/>
            <person name="Goldberg J."/>
            <person name="Griggs A."/>
            <person name="Gujja S."/>
            <person name="Hansen M."/>
            <person name="Howarth C."/>
            <person name="Imamovic A."/>
            <person name="Ireland A."/>
            <person name="Larimer J."/>
            <person name="McCowan C."/>
            <person name="Murphy C."/>
            <person name="Pearson M."/>
            <person name="Poon T.W."/>
            <person name="Priest M."/>
            <person name="Roberts A."/>
            <person name="Saif S."/>
            <person name="Shea T."/>
            <person name="Sykes S."/>
            <person name="Wortman J."/>
            <person name="Nusbaum C."/>
            <person name="Birren B."/>
        </authorList>
    </citation>
    <scope>NUCLEOTIDE SEQUENCE [LARGE SCALE GENOMIC DNA]</scope>
    <source>
        <strain evidence="1 2">P1569</strain>
    </source>
</reference>